<proteinExistence type="predicted"/>
<evidence type="ECO:0000313" key="1">
    <source>
        <dbReference type="EMBL" id="VFK60854.1"/>
    </source>
</evidence>
<gene>
    <name evidence="1" type="ORF">BECKTUN1418D_GA0071000_11375</name>
</gene>
<sequence length="296" mass="33686">MSKANINIIYNGPGLTESTMDVNDLAPALLALGDLIDNANFVLNGVHDRTKVRVNASFKTGSFGIDFQVAHNYIHQALTLTKDIPASEIATYLGFSATSIMGLVQFFKFLKGRPIKKEEIIDDENIRIFVDERKITIERKVLDLYKNHKLRESLEKLIYKPLKSDDINEFAITNDPKKGFVTVESNESEWFKSSYKETELLSEKVSEKVLKVCNPSFTGGKWRMSTLDDTFKFYSSISDREFQKRVLSAKESFTAGDTLKVMLKTTELQDGNNIKQEYDIIEVKEHNIESDNKLAM</sequence>
<accession>A0A451A490</accession>
<protein>
    <submittedName>
        <fullName evidence="1">Uncharacterized protein</fullName>
    </submittedName>
</protein>
<reference evidence="1" key="1">
    <citation type="submission" date="2019-02" db="EMBL/GenBank/DDBJ databases">
        <authorList>
            <person name="Gruber-Vodicka R. H."/>
            <person name="Seah K. B. B."/>
        </authorList>
    </citation>
    <scope>NUCLEOTIDE SEQUENCE</scope>
    <source>
        <strain evidence="1">BECK_BY1</strain>
    </source>
</reference>
<dbReference type="AlphaFoldDB" id="A0A451A490"/>
<name>A0A451A490_9GAMM</name>
<dbReference type="EMBL" id="CAADFX010000137">
    <property type="protein sequence ID" value="VFK60854.1"/>
    <property type="molecule type" value="Genomic_DNA"/>
</dbReference>
<organism evidence="1">
    <name type="scientific">Candidatus Kentrum sp. TUN</name>
    <dbReference type="NCBI Taxonomy" id="2126343"/>
    <lineage>
        <taxon>Bacteria</taxon>
        <taxon>Pseudomonadati</taxon>
        <taxon>Pseudomonadota</taxon>
        <taxon>Gammaproteobacteria</taxon>
        <taxon>Candidatus Kentrum</taxon>
    </lineage>
</organism>